<comment type="similarity">
    <text evidence="1">Belongs to the type-I restriction system S methylase family.</text>
</comment>
<keyword evidence="5" id="KW-0378">Hydrolase</keyword>
<dbReference type="GO" id="GO:0004519">
    <property type="term" value="F:endonuclease activity"/>
    <property type="evidence" value="ECO:0007669"/>
    <property type="project" value="UniProtKB-KW"/>
</dbReference>
<dbReference type="PANTHER" id="PTHR43140:SF1">
    <property type="entry name" value="TYPE I RESTRICTION ENZYME ECOKI SPECIFICITY SUBUNIT"/>
    <property type="match status" value="1"/>
</dbReference>
<keyword evidence="5" id="KW-0255">Endonuclease</keyword>
<evidence type="ECO:0000313" key="5">
    <source>
        <dbReference type="EMBL" id="MER2491045.1"/>
    </source>
</evidence>
<feature type="domain" description="Type I restriction modification DNA specificity" evidence="4">
    <location>
        <begin position="110"/>
        <end position="296"/>
    </location>
</feature>
<dbReference type="InterPro" id="IPR044946">
    <property type="entry name" value="Restrct_endonuc_typeI_TRD_sf"/>
</dbReference>
<sequence>MAELKTLHTSAEQLITEHLDIWTTAIEQKSSSGRGSSKKFSLHGIKKLRELILELAVRGKLVPQNPNDEPAAKLLERIAAEKAQLIKDKKIKKQKPLPEITDEEKPFELPKGWESSNLNDLGEFQKGYAFKSKDYLESGFMITKIQTLTDNHIQNAVYIDPKSAEEFKQYLIFEGDIVMTTVGSWFSAPKSAVGRSFLINKQFNNSLLNQNAVRIRPYTGLNPMYLYLCINSSTFKSYLVKVAQGTANQASITQASIKSFEILLPPEKEQHRIVAKVDELMSLCDALEAQTENSITAHQTLVEVLLEALLKAPEQGATPEQTAEQFQQNWQRLSEHFDTLFTTTASIDTLKQTILQLAVMGKLVPQNPNDEPAAKLLERIAAEKAQLIKDKKIKKQPALPPISEEEKPFELPSGWEWVRFGSIFIDLKYGTSQKSDYGIDGQAVLRIPNVVKGFVCIEDLKYSKLTNKEKEDLKLQSGDLLFIRSNGSLGIVGNCTIVDRDLEDFAYAGYLIRTRLPQRFVLPKFIALVMKTTHIRDQIEKPIRTTSGVKNINSTELGQLSFSMPSLEEQHRIVTKVDELMALCDLLKARLNDAQTTQLHLADAVVENAIN</sequence>
<evidence type="ECO:0000256" key="3">
    <source>
        <dbReference type="ARBA" id="ARBA00023125"/>
    </source>
</evidence>
<dbReference type="Proteomes" id="UP001467690">
    <property type="component" value="Unassembled WGS sequence"/>
</dbReference>
<comment type="caution">
    <text evidence="5">The sequence shown here is derived from an EMBL/GenBank/DDBJ whole genome shotgun (WGS) entry which is preliminary data.</text>
</comment>
<dbReference type="PANTHER" id="PTHR43140">
    <property type="entry name" value="TYPE-1 RESTRICTION ENZYME ECOKI SPECIFICITY PROTEIN"/>
    <property type="match status" value="1"/>
</dbReference>
<dbReference type="InterPro" id="IPR051212">
    <property type="entry name" value="Type-I_RE_S_subunit"/>
</dbReference>
<accession>A0ABV1RE56</accession>
<dbReference type="SUPFAM" id="SSF116734">
    <property type="entry name" value="DNA methylase specificity domain"/>
    <property type="match status" value="2"/>
</dbReference>
<dbReference type="InterPro" id="IPR000055">
    <property type="entry name" value="Restrct_endonuc_typeI_TRD"/>
</dbReference>
<dbReference type="GO" id="GO:0016787">
    <property type="term" value="F:hydrolase activity"/>
    <property type="evidence" value="ECO:0007669"/>
    <property type="project" value="UniProtKB-KW"/>
</dbReference>
<organism evidence="5 6">
    <name type="scientific">Catenovulum sediminis</name>
    <dbReference type="NCBI Taxonomy" id="1740262"/>
    <lineage>
        <taxon>Bacteria</taxon>
        <taxon>Pseudomonadati</taxon>
        <taxon>Pseudomonadota</taxon>
        <taxon>Gammaproteobacteria</taxon>
        <taxon>Alteromonadales</taxon>
        <taxon>Alteromonadaceae</taxon>
        <taxon>Catenovulum</taxon>
    </lineage>
</organism>
<evidence type="ECO:0000259" key="4">
    <source>
        <dbReference type="Pfam" id="PF01420"/>
    </source>
</evidence>
<dbReference type="RefSeq" id="WP_350400780.1">
    <property type="nucleotide sequence ID" value="NZ_JBELOE010000078.1"/>
</dbReference>
<dbReference type="Gene3D" id="3.90.220.20">
    <property type="entry name" value="DNA methylase specificity domains"/>
    <property type="match status" value="2"/>
</dbReference>
<reference evidence="5 6" key="1">
    <citation type="submission" date="2024-06" db="EMBL/GenBank/DDBJ databases">
        <authorList>
            <person name="Chen R.Y."/>
        </authorList>
    </citation>
    <scope>NUCLEOTIDE SEQUENCE [LARGE SCALE GENOMIC DNA]</scope>
    <source>
        <strain evidence="5 6">D2</strain>
    </source>
</reference>
<dbReference type="EC" id="3.1.21.-" evidence="5"/>
<evidence type="ECO:0000256" key="1">
    <source>
        <dbReference type="ARBA" id="ARBA00010923"/>
    </source>
</evidence>
<protein>
    <submittedName>
        <fullName evidence="5">Restriction endonuclease subunit S</fullName>
        <ecNumber evidence="5">3.1.21.-</ecNumber>
    </submittedName>
</protein>
<proteinExistence type="inferred from homology"/>
<keyword evidence="3" id="KW-0238">DNA-binding</keyword>
<feature type="domain" description="Type I restriction modification DNA specificity" evidence="4">
    <location>
        <begin position="412"/>
        <end position="592"/>
    </location>
</feature>
<dbReference type="CDD" id="cd17517">
    <property type="entry name" value="RMtype1_S_EcoKI_StySPI-TRD2-CR2_like"/>
    <property type="match status" value="1"/>
</dbReference>
<dbReference type="EMBL" id="JBELOE010000078">
    <property type="protein sequence ID" value="MER2491045.1"/>
    <property type="molecule type" value="Genomic_DNA"/>
</dbReference>
<evidence type="ECO:0000256" key="2">
    <source>
        <dbReference type="ARBA" id="ARBA00022747"/>
    </source>
</evidence>
<gene>
    <name evidence="5" type="ORF">ABS311_04030</name>
</gene>
<evidence type="ECO:0000313" key="6">
    <source>
        <dbReference type="Proteomes" id="UP001467690"/>
    </source>
</evidence>
<name>A0ABV1RE56_9ALTE</name>
<keyword evidence="5" id="KW-0540">Nuclease</keyword>
<keyword evidence="6" id="KW-1185">Reference proteome</keyword>
<keyword evidence="2" id="KW-0680">Restriction system</keyword>
<dbReference type="Pfam" id="PF01420">
    <property type="entry name" value="Methylase_S"/>
    <property type="match status" value="2"/>
</dbReference>